<organism evidence="4 5">
    <name type="scientific">Homo sapiens</name>
    <name type="common">Human</name>
    <dbReference type="NCBI Taxonomy" id="9606"/>
    <lineage>
        <taxon>Eukaryota</taxon>
        <taxon>Metazoa</taxon>
        <taxon>Chordata</taxon>
        <taxon>Craniata</taxon>
        <taxon>Vertebrata</taxon>
        <taxon>Euteleostomi</taxon>
        <taxon>Mammalia</taxon>
        <taxon>Eutheria</taxon>
        <taxon>Euarchontoglires</taxon>
        <taxon>Primates</taxon>
        <taxon>Haplorrhini</taxon>
        <taxon>Catarrhini</taxon>
        <taxon>Hominidae</taxon>
        <taxon>Homo</taxon>
    </lineage>
</organism>
<dbReference type="EMBL" id="AC116158">
    <property type="status" value="NOT_ANNOTATED_CDS"/>
    <property type="molecule type" value="Genomic_DNA"/>
</dbReference>
<dbReference type="Ensembl" id="ENST00000557875.1">
    <property type="protein sequence ID" value="ENSP00000453729.1"/>
    <property type="gene ID" value="ENSG00000172575.14"/>
</dbReference>
<reference evidence="4" key="4">
    <citation type="submission" date="2025-08" db="UniProtKB">
        <authorList>
            <consortium name="Ensembl"/>
        </authorList>
    </citation>
    <scope>IDENTIFICATION</scope>
</reference>
<dbReference type="Ensembl" id="ENST00000557875.1">
    <property type="protein sequence ID" value="ENSP00000453729.1"/>
    <property type="gene ID" value="ENSG00000172575.15"/>
</dbReference>
<dbReference type="Bgee" id="ENSG00000172575">
    <property type="expression patterns" value="Expressed in pons and 170 other cell types or tissues"/>
</dbReference>
<evidence type="ECO:0000313" key="4">
    <source>
        <dbReference type="Ensembl" id="ENSP00000453729.1"/>
    </source>
</evidence>
<reference evidence="4 5" key="1">
    <citation type="journal article" date="2001" name="Nature">
        <title>Initial sequencing and analysis of the human genome.</title>
        <authorList>
            <consortium name="International Human Genome Sequencing Consortium"/>
            <person name="Lander E.S."/>
            <person name="Linton L.M."/>
            <person name="Birren B."/>
            <person name="Nusbaum C."/>
            <person name="Zody M.C."/>
            <person name="Baldwin J."/>
            <person name="Devon K."/>
            <person name="Dewar K."/>
            <person name="Doyle M."/>
            <person name="FitzHugh W."/>
            <person name="Funke R."/>
            <person name="Gage D."/>
            <person name="Harris K."/>
            <person name="Heaford A."/>
            <person name="Howland J."/>
            <person name="Kann L."/>
            <person name="Lehoczky J."/>
            <person name="LeVine R."/>
            <person name="McEwan P."/>
            <person name="McKernan K."/>
            <person name="Meldrim J."/>
            <person name="Mesirov J.P."/>
            <person name="Miranda C."/>
            <person name="Morris W."/>
            <person name="Naylor J."/>
            <person name="Raymond C."/>
            <person name="Rosetti M."/>
            <person name="Santos R."/>
            <person name="Sheridan A."/>
            <person name="Sougnez C."/>
            <person name="Stange-Thomann N."/>
            <person name="Stojanovic N."/>
            <person name="Subramanian A."/>
            <person name="Wyman D."/>
            <person name="Rogers J."/>
            <person name="Sulston J."/>
            <person name="Ainscough R."/>
            <person name="Beck S."/>
            <person name="Bentley D."/>
            <person name="Burton J."/>
            <person name="Clee C."/>
            <person name="Carter N."/>
            <person name="Coulson A."/>
            <person name="Deadman R."/>
            <person name="Deloukas P."/>
            <person name="Dunham A."/>
            <person name="Dunham I."/>
            <person name="Durbin R."/>
            <person name="French L."/>
            <person name="Grafham D."/>
            <person name="Gregory S."/>
            <person name="Hubbard T."/>
            <person name="Humphray S."/>
            <person name="Hunt A."/>
            <person name="Jones M."/>
            <person name="Lloyd C."/>
            <person name="McMurray A."/>
            <person name="Matthews L."/>
            <person name="Mercer S."/>
            <person name="Milne S."/>
            <person name="Mullikin J.C."/>
            <person name="Mungall A."/>
            <person name="Plumb R."/>
            <person name="Ross M."/>
            <person name="Shownkeen R."/>
            <person name="Sims S."/>
            <person name="Waterston R.H."/>
            <person name="Wilson R.K."/>
            <person name="Hillier L.W."/>
            <person name="McPherson J.D."/>
            <person name="Marra M.A."/>
            <person name="Mardis E.R."/>
            <person name="Fulton L.A."/>
            <person name="Chinwalla A.T."/>
            <person name="Pepin K.H."/>
            <person name="Gish W.R."/>
            <person name="Chissoe S.L."/>
            <person name="Wendl M.C."/>
            <person name="Delehaunty K.D."/>
            <person name="Miner T.L."/>
            <person name="Delehaunty A."/>
            <person name="Kramer J.B."/>
            <person name="Cook L.L."/>
            <person name="Fulton R.S."/>
            <person name="Johnson D.L."/>
            <person name="Minx P.J."/>
            <person name="Clifton S.W."/>
            <person name="Hawkins T."/>
            <person name="Branscomb E."/>
            <person name="Predki P."/>
            <person name="Richardson P."/>
            <person name="Wenning S."/>
            <person name="Slezak T."/>
            <person name="Doggett N."/>
            <person name="Cheng J.F."/>
            <person name="Olsen A."/>
            <person name="Lucas S."/>
            <person name="Elkin C."/>
            <person name="Uberbacher E."/>
            <person name="Frazier M."/>
            <person name="Gibbs R.A."/>
            <person name="Muzny D.M."/>
            <person name="Scherer S.E."/>
            <person name="Bouck J.B."/>
            <person name="Sodergren E.J."/>
            <person name="Worley K.C."/>
            <person name="Rives C.M."/>
            <person name="Gorrell J.H."/>
            <person name="Metzker M.L."/>
            <person name="Naylor S.L."/>
            <person name="Kucherlapati R.S."/>
            <person name="Nelson D.L."/>
            <person name="Weinstock G.M."/>
            <person name="Sakaki Y."/>
            <person name="Fujiyama A."/>
            <person name="Hattori M."/>
            <person name="Yada T."/>
            <person name="Toyoda A."/>
            <person name="Itoh T."/>
            <person name="Kawagoe C."/>
            <person name="Watanabe H."/>
            <person name="Totoki Y."/>
            <person name="Taylor T."/>
            <person name="Weissenbach J."/>
            <person name="Heilig R."/>
            <person name="Saurin W."/>
            <person name="Artiguenave F."/>
            <person name="Brottier P."/>
            <person name="Bruls T."/>
            <person name="Pelletier E."/>
            <person name="Robert C."/>
            <person name="Wincker P."/>
            <person name="Smith D.R."/>
            <person name="Doucette-Stamm L."/>
            <person name="Rubenfield M."/>
            <person name="Weinstock K."/>
            <person name="Lee H.M."/>
            <person name="Dubois J."/>
            <person name="Rosenthal A."/>
            <person name="Platzer M."/>
            <person name="Nyakatura G."/>
            <person name="Taudien S."/>
            <person name="Rump A."/>
            <person name="Yang H."/>
            <person name="Yu J."/>
            <person name="Wang J."/>
            <person name="Huang G."/>
            <person name="Gu J."/>
            <person name="Hood L."/>
            <person name="Rowen L."/>
            <person name="Madan A."/>
            <person name="Qin S."/>
            <person name="Davis R.W."/>
            <person name="Federspiel N.A."/>
            <person name="Abola A.P."/>
            <person name="Proctor M.J."/>
            <person name="Myers R.M."/>
            <person name="Schmutz J."/>
            <person name="Dickson M."/>
            <person name="Grimwood J."/>
            <person name="Cox D.R."/>
            <person name="Olson M.V."/>
            <person name="Kaul R."/>
            <person name="Raymond C."/>
            <person name="Shimizu N."/>
            <person name="Kawasaki K."/>
            <person name="Minoshima S."/>
            <person name="Evans G.A."/>
            <person name="Athanasiou M."/>
            <person name="Schultz R."/>
            <person name="Roe B.A."/>
            <person name="Chen F."/>
            <person name="Pan H."/>
            <person name="Ramser J."/>
            <person name="Lehrach H."/>
            <person name="Reinhardt R."/>
            <person name="McCombie W.R."/>
            <person name="de la Bastide M."/>
            <person name="Dedhia N."/>
            <person name="Blocker H."/>
            <person name="Hornischer K."/>
            <person name="Nordsiek G."/>
            <person name="Agarwala R."/>
            <person name="Aravind L."/>
            <person name="Bailey J.A."/>
            <person name="Bateman A."/>
            <person name="Batzoglou S."/>
            <person name="Birney E."/>
            <person name="Bork P."/>
            <person name="Brown D.G."/>
            <person name="Burge C.B."/>
            <person name="Cerutti L."/>
            <person name="Chen H.C."/>
            <person name="Church D."/>
            <person name="Clamp M."/>
            <person name="Copley R.R."/>
            <person name="Doerks T."/>
            <person name="Eddy S.R."/>
            <person name="Eichler E.E."/>
            <person name="Furey T.S."/>
            <person name="Galagan J."/>
            <person name="Gilbert J.G."/>
            <person name="Harmon C."/>
            <person name="Hayashizaki Y."/>
            <person name="Haussler D."/>
            <person name="Hermjakob H."/>
            <person name="Hokamp K."/>
            <person name="Jang W."/>
            <person name="Johnson L.S."/>
            <person name="Jones T.A."/>
            <person name="Kasif S."/>
            <person name="Kaspryzk A."/>
            <person name="Kennedy S."/>
            <person name="Kent W.J."/>
            <person name="Kitts P."/>
            <person name="Koonin E.V."/>
            <person name="Korf I."/>
            <person name="Kulp D."/>
            <person name="Lancet D."/>
            <person name="Lowe T.M."/>
            <person name="McLysaght A."/>
            <person name="Mikkelsen T."/>
            <person name="Moran J.V."/>
            <person name="Mulder N."/>
            <person name="Pollara V.J."/>
            <person name="Ponting C.P."/>
            <person name="Schuler G."/>
            <person name="Schultz J."/>
            <person name="Slater G."/>
            <person name="Smit A.F."/>
            <person name="Stupka E."/>
            <person name="Szustakowski J."/>
            <person name="Thierry-Mieg D."/>
            <person name="Thierry-Mieg J."/>
            <person name="Wagner L."/>
            <person name="Wallis J."/>
            <person name="Wheeler R."/>
            <person name="Williams A."/>
            <person name="Wolf Y.I."/>
            <person name="Wolfe K.H."/>
            <person name="Yang S.P."/>
            <person name="Yeh R.F."/>
            <person name="Collins F."/>
            <person name="Guyer M.S."/>
            <person name="Peterson J."/>
            <person name="Felsenfeld A."/>
            <person name="Wetterstrand K.A."/>
            <person name="Patrinos A."/>
            <person name="Morgan M.J."/>
            <person name="de Jong P."/>
            <person name="Catanese J.J."/>
            <person name="Osoegawa K."/>
            <person name="Shizuya H."/>
            <person name="Choi S."/>
            <person name="Chen Y.J."/>
        </authorList>
    </citation>
    <scope>NUCLEOTIDE SEQUENCE [LARGE SCALE GENOMIC DNA]</scope>
</reference>
<dbReference type="InterPro" id="IPR046349">
    <property type="entry name" value="C1-like_sf"/>
</dbReference>
<feature type="domain" description="Phorbol-ester/DAG-type" evidence="3">
    <location>
        <begin position="2"/>
        <end position="28"/>
    </location>
</feature>
<accession>H0YMT0</accession>
<proteinExistence type="predicted"/>
<keyword evidence="2" id="KW-0862">Zinc</keyword>
<dbReference type="EMBL" id="KF456047">
    <property type="status" value="NOT_ANNOTATED_CDS"/>
    <property type="molecule type" value="Genomic_DNA"/>
</dbReference>
<dbReference type="AlphaFoldDB" id="H0YMT0"/>
<keyword evidence="5" id="KW-1185">Reference proteome</keyword>
<reference evidence="4" key="5">
    <citation type="submission" date="2025-09" db="UniProtKB">
        <authorList>
            <consortium name="Ensembl"/>
        </authorList>
    </citation>
    <scope>IDENTIFICATION</scope>
</reference>
<name>H0YMT0_HUMAN</name>
<evidence type="ECO:0000256" key="1">
    <source>
        <dbReference type="ARBA" id="ARBA00022723"/>
    </source>
</evidence>
<dbReference type="InterPro" id="IPR002219">
    <property type="entry name" value="PKC_DAG/PE"/>
</dbReference>
<gene>
    <name evidence="4" type="primary">RASGRP1</name>
</gene>
<evidence type="ECO:0000313" key="5">
    <source>
        <dbReference type="Proteomes" id="UP000005640"/>
    </source>
</evidence>
<evidence type="ECO:0000259" key="3">
    <source>
        <dbReference type="Pfam" id="PF00130"/>
    </source>
</evidence>
<reference evidence="4 5" key="2">
    <citation type="journal article" date="2004" name="Nature">
        <title>Finishing the euchromatic sequence of the human genome.</title>
        <authorList>
            <consortium name="International Human Genome Sequencing Consortium"/>
        </authorList>
    </citation>
    <scope>NUCLEOTIDE SEQUENCE [LARGE SCALE GENOMIC DNA]</scope>
</reference>
<dbReference type="OrthoDB" id="546434at2759"/>
<protein>
    <submittedName>
        <fullName evidence="4">RAS guanyl releasing protein 1</fullName>
    </submittedName>
</protein>
<feature type="non-terminal residue" evidence="4">
    <location>
        <position position="1"/>
    </location>
</feature>
<dbReference type="Pfam" id="PF00130">
    <property type="entry name" value="C1_1"/>
    <property type="match status" value="1"/>
</dbReference>
<dbReference type="Proteomes" id="UP000005640">
    <property type="component" value="Chromosome 15"/>
</dbReference>
<dbReference type="EMBL" id="AC124306">
    <property type="status" value="NOT_ANNOTATED_CDS"/>
    <property type="molecule type" value="Genomic_DNA"/>
</dbReference>
<dbReference type="UCSC" id="uc059hmj.1">
    <property type="organism name" value="human"/>
</dbReference>
<sequence>ETTYLKPTFCDNCAGFLWGVIKQGYRCKDIRILLLMLRFTDKGYIKSVSSGLHQVRRMLASLGMLSVLAPEDRTDMCDKKALHEFGCETHWGREKSERLLDPGCLVHRLRDELSQTMQRSGCV</sequence>
<dbReference type="SUPFAM" id="SSF57889">
    <property type="entry name" value="Cysteine-rich domain"/>
    <property type="match status" value="1"/>
</dbReference>
<dbReference type="HGNC" id="HGNC:9878">
    <property type="gene designation" value="RASGRP1"/>
</dbReference>
<reference evidence="4 5" key="3">
    <citation type="journal article" date="2006" name="Nature">
        <title>Analysis of the DNA sequence and duplication history of human chromosome 15.</title>
        <authorList>
            <person name="Zody M.C."/>
            <person name="Garber M."/>
            <person name="Sharpe T."/>
            <person name="Young S.K."/>
            <person name="Rowen L."/>
            <person name="O'Neill K."/>
            <person name="Whittaker C.A."/>
            <person name="Kamal M."/>
            <person name="Chang J.L."/>
            <person name="Cuomo C.A."/>
            <person name="Dewar K."/>
            <person name="FitzGerald M.G."/>
            <person name="Kodira C.D."/>
            <person name="Madan A."/>
            <person name="Qin S."/>
            <person name="Yang X."/>
            <person name="Abbasi N."/>
            <person name="Abouelleil A."/>
            <person name="Arachchi H.M."/>
            <person name="Baradarani L."/>
            <person name="Birditt B."/>
            <person name="Bloom S."/>
            <person name="Bloom T."/>
            <person name="Borowsky M.L."/>
            <person name="Burke J."/>
            <person name="Butler J."/>
            <person name="Cook A."/>
            <person name="DeArellano K."/>
            <person name="DeCaprio D."/>
            <person name="Dorris L.III."/>
            <person name="Dors M."/>
            <person name="Eichler E.E."/>
            <person name="Engels R."/>
            <person name="Fahey J."/>
            <person name="Fleetwood P."/>
            <person name="Friedman C."/>
            <person name="Gearin G."/>
            <person name="Hall J.L."/>
            <person name="Hensley G."/>
            <person name="Johnson E."/>
            <person name="Jones C."/>
            <person name="Kamat A."/>
            <person name="Kaur A."/>
            <person name="Locke D.P."/>
            <person name="Madan A."/>
            <person name="Munson G."/>
            <person name="Jaffe D.B."/>
            <person name="Lui A."/>
            <person name="Macdonald P."/>
            <person name="Mauceli E."/>
            <person name="Naylor J.W."/>
            <person name="Nesbitt R."/>
            <person name="Nicol R."/>
            <person name="O'Leary S.B."/>
            <person name="Ratcliffe A."/>
            <person name="Rounsley S."/>
            <person name="She X."/>
            <person name="Sneddon K.M."/>
            <person name="Stewart S."/>
            <person name="Sougnez C."/>
            <person name="Stone S.M."/>
            <person name="Topham K."/>
            <person name="Vincent D."/>
            <person name="Wang S."/>
            <person name="Zimmer A.R."/>
            <person name="Birren B.W."/>
            <person name="Hood L."/>
            <person name="Lander E.S."/>
            <person name="Nusbaum C."/>
        </authorList>
    </citation>
    <scope>NUCLEOTIDE SEQUENCE [LARGE SCALE GENOMIC DNA]</scope>
</reference>
<dbReference type="GeneTree" id="ENSGT00940000158910"/>
<dbReference type="ExpressionAtlas" id="H0YMT0">
    <property type="expression patterns" value="baseline and differential"/>
</dbReference>
<dbReference type="HOGENOM" id="CLU_2020439_0_0_1"/>
<keyword evidence="1" id="KW-0479">Metal-binding</keyword>
<dbReference type="Gene3D" id="3.30.60.20">
    <property type="match status" value="1"/>
</dbReference>
<dbReference type="VEuPathDB" id="HostDB:ENSG00000172575"/>
<dbReference type="OpenTargets" id="ENSG00000172575"/>
<dbReference type="GO" id="GO:0046872">
    <property type="term" value="F:metal ion binding"/>
    <property type="evidence" value="ECO:0007669"/>
    <property type="project" value="UniProtKB-KW"/>
</dbReference>
<evidence type="ECO:0000256" key="2">
    <source>
        <dbReference type="ARBA" id="ARBA00022833"/>
    </source>
</evidence>